<evidence type="ECO:0000313" key="6">
    <source>
        <dbReference type="EMBL" id="CAB4912663.1"/>
    </source>
</evidence>
<dbReference type="InterPro" id="IPR007863">
    <property type="entry name" value="Peptidase_M16_C"/>
</dbReference>
<dbReference type="GO" id="GO:0004222">
    <property type="term" value="F:metalloendopeptidase activity"/>
    <property type="evidence" value="ECO:0007669"/>
    <property type="project" value="InterPro"/>
</dbReference>
<evidence type="ECO:0000256" key="1">
    <source>
        <dbReference type="ARBA" id="ARBA00007261"/>
    </source>
</evidence>
<comment type="similarity">
    <text evidence="1">Belongs to the peptidase M16 family.</text>
</comment>
<feature type="domain" description="Peptidase M16 N-terminal" evidence="2">
    <location>
        <begin position="28"/>
        <end position="175"/>
    </location>
</feature>
<evidence type="ECO:0000259" key="2">
    <source>
        <dbReference type="Pfam" id="PF00675"/>
    </source>
</evidence>
<dbReference type="EMBL" id="CAEZVB010000004">
    <property type="protein sequence ID" value="CAB4613597.1"/>
    <property type="molecule type" value="Genomic_DNA"/>
</dbReference>
<dbReference type="PANTHER" id="PTHR11851:SF49">
    <property type="entry name" value="MITOCHONDRIAL-PROCESSING PEPTIDASE SUBUNIT ALPHA"/>
    <property type="match status" value="1"/>
</dbReference>
<dbReference type="InterPro" id="IPR011765">
    <property type="entry name" value="Pept_M16_N"/>
</dbReference>
<dbReference type="GO" id="GO:0046872">
    <property type="term" value="F:metal ion binding"/>
    <property type="evidence" value="ECO:0007669"/>
    <property type="project" value="InterPro"/>
</dbReference>
<accession>A0A6J7H7E6</accession>
<dbReference type="PROSITE" id="PS00143">
    <property type="entry name" value="INSULINASE"/>
    <property type="match status" value="1"/>
</dbReference>
<dbReference type="Gene3D" id="3.30.830.10">
    <property type="entry name" value="Metalloenzyme, LuxS/M16 peptidase-like"/>
    <property type="match status" value="2"/>
</dbReference>
<dbReference type="EMBL" id="CAFBMO010000057">
    <property type="protein sequence ID" value="CAB4912663.1"/>
    <property type="molecule type" value="Genomic_DNA"/>
</dbReference>
<protein>
    <submittedName>
        <fullName evidence="6">Unannotated protein</fullName>
    </submittedName>
</protein>
<evidence type="ECO:0000259" key="3">
    <source>
        <dbReference type="Pfam" id="PF05193"/>
    </source>
</evidence>
<sequence>MARAHTTTLLREDDGSIVCRTVLPGGLRIITQAVPGVRSAAFGIWVTAGSRDETPAQHGSAHFLEHLLFKGTSKRSALEISSMVEAVGGDLNAFTGKELTCYHAKVLDRDLPMAIDVVCDVVTDALLRSSDIDDERGVILEEIAMYEDDPSDLIHDDFASLIYGQTPLGRPILGTTDSIRGLTRSTIRSFYKKHYQPSGMVVSAAGNVDHADVVKRVRAAFDPYLDADAKQKPVRTSQSTPVMKTGISLNTRPTEQANLLLGVPGLARGDERRYAMAVLTTAFGGGMSSRLFQEIREKRGLAYSVYAFSQGFSDSGLVGLYAGCLPAKVPTVLEVFQEQIDSVVQHGFSADEVSRGKGQVRGATVLGQEDTSARMNRIAKAELQGEELVSIDQLLERVDEVTPDAVHAVAAELLSQKSSLAVIGPFEDASVFGFKE</sequence>
<proteinExistence type="inferred from homology"/>
<organism evidence="6">
    <name type="scientific">freshwater metagenome</name>
    <dbReference type="NCBI Taxonomy" id="449393"/>
    <lineage>
        <taxon>unclassified sequences</taxon>
        <taxon>metagenomes</taxon>
        <taxon>ecological metagenomes</taxon>
    </lineage>
</organism>
<dbReference type="InterPro" id="IPR001431">
    <property type="entry name" value="Pept_M16_Zn_BS"/>
</dbReference>
<dbReference type="InterPro" id="IPR011249">
    <property type="entry name" value="Metalloenz_LuxS/M16"/>
</dbReference>
<feature type="domain" description="Peptidase M16 C-terminal" evidence="3">
    <location>
        <begin position="182"/>
        <end position="359"/>
    </location>
</feature>
<evidence type="ECO:0000313" key="5">
    <source>
        <dbReference type="EMBL" id="CAB4657312.1"/>
    </source>
</evidence>
<dbReference type="FunFam" id="3.30.830.10:FF:000008">
    <property type="entry name" value="Mitochondrial-processing peptidase subunit beta"/>
    <property type="match status" value="1"/>
</dbReference>
<gene>
    <name evidence="4" type="ORF">UFOPK1908_00226</name>
    <name evidence="5" type="ORF">UFOPK2282_00308</name>
    <name evidence="6" type="ORF">UFOPK3576_01231</name>
</gene>
<dbReference type="PANTHER" id="PTHR11851">
    <property type="entry name" value="METALLOPROTEASE"/>
    <property type="match status" value="1"/>
</dbReference>
<reference evidence="6" key="1">
    <citation type="submission" date="2020-05" db="EMBL/GenBank/DDBJ databases">
        <authorList>
            <person name="Chiriac C."/>
            <person name="Salcher M."/>
            <person name="Ghai R."/>
            <person name="Kavagutti S V."/>
        </authorList>
    </citation>
    <scope>NUCLEOTIDE SEQUENCE</scope>
</reference>
<evidence type="ECO:0000313" key="4">
    <source>
        <dbReference type="EMBL" id="CAB4613597.1"/>
    </source>
</evidence>
<dbReference type="Pfam" id="PF05193">
    <property type="entry name" value="Peptidase_M16_C"/>
    <property type="match status" value="1"/>
</dbReference>
<dbReference type="EMBL" id="CAEZWR010000023">
    <property type="protein sequence ID" value="CAB4657312.1"/>
    <property type="molecule type" value="Genomic_DNA"/>
</dbReference>
<dbReference type="SUPFAM" id="SSF63411">
    <property type="entry name" value="LuxS/MPP-like metallohydrolase"/>
    <property type="match status" value="2"/>
</dbReference>
<dbReference type="InterPro" id="IPR050361">
    <property type="entry name" value="MPP/UQCRC_Complex"/>
</dbReference>
<dbReference type="AlphaFoldDB" id="A0A6J7H7E6"/>
<dbReference type="GO" id="GO:0006508">
    <property type="term" value="P:proteolysis"/>
    <property type="evidence" value="ECO:0007669"/>
    <property type="project" value="InterPro"/>
</dbReference>
<name>A0A6J7H7E6_9ZZZZ</name>
<dbReference type="Pfam" id="PF00675">
    <property type="entry name" value="Peptidase_M16"/>
    <property type="match status" value="1"/>
</dbReference>